<feature type="binding site" evidence="2">
    <location>
        <position position="52"/>
    </location>
    <ligand>
        <name>substrate</name>
    </ligand>
</feature>
<dbReference type="CDD" id="cd07067">
    <property type="entry name" value="HP_PGM_like"/>
    <property type="match status" value="1"/>
</dbReference>
<dbReference type="Proteomes" id="UP000000269">
    <property type="component" value="Chromosome"/>
</dbReference>
<name>A8MFE7_ALKOO</name>
<feature type="active site" description="Tele-phosphohistidine intermediate" evidence="1">
    <location>
        <position position="3"/>
    </location>
</feature>
<dbReference type="InterPro" id="IPR050275">
    <property type="entry name" value="PGM_Phosphatase"/>
</dbReference>
<evidence type="ECO:0000313" key="4">
    <source>
        <dbReference type="Proteomes" id="UP000000269"/>
    </source>
</evidence>
<dbReference type="HOGENOM" id="CLU_033323_8_4_9"/>
<dbReference type="Pfam" id="PF00300">
    <property type="entry name" value="His_Phos_1"/>
    <property type="match status" value="1"/>
</dbReference>
<dbReference type="PANTHER" id="PTHR48100">
    <property type="entry name" value="BROAD-SPECIFICITY PHOSPHATASE YOR283W-RELATED"/>
    <property type="match status" value="1"/>
</dbReference>
<dbReference type="eggNOG" id="COG0406">
    <property type="taxonomic scope" value="Bacteria"/>
</dbReference>
<feature type="binding site" evidence="2">
    <location>
        <begin position="2"/>
        <end position="9"/>
    </location>
    <ligand>
        <name>substrate</name>
    </ligand>
</feature>
<reference evidence="4" key="1">
    <citation type="submission" date="2007-10" db="EMBL/GenBank/DDBJ databases">
        <title>Complete genome of Alkaliphilus oremlandii OhILAs.</title>
        <authorList>
            <person name="Copeland A."/>
            <person name="Lucas S."/>
            <person name="Lapidus A."/>
            <person name="Barry K."/>
            <person name="Detter J.C."/>
            <person name="Glavina del Rio T."/>
            <person name="Hammon N."/>
            <person name="Israni S."/>
            <person name="Dalin E."/>
            <person name="Tice H."/>
            <person name="Pitluck S."/>
            <person name="Chain P."/>
            <person name="Malfatti S."/>
            <person name="Shin M."/>
            <person name="Vergez L."/>
            <person name="Schmutz J."/>
            <person name="Larimer F."/>
            <person name="Land M."/>
            <person name="Hauser L."/>
            <person name="Kyrpides N."/>
            <person name="Mikhailova N."/>
            <person name="Stolz J.F."/>
            <person name="Dawson A."/>
            <person name="Fisher E."/>
            <person name="Crable B."/>
            <person name="Perera E."/>
            <person name="Lisak J."/>
            <person name="Ranganathan M."/>
            <person name="Basu P."/>
            <person name="Richardson P."/>
        </authorList>
    </citation>
    <scope>NUCLEOTIDE SEQUENCE [LARGE SCALE GENOMIC DNA]</scope>
    <source>
        <strain evidence="4">OhILAs</strain>
    </source>
</reference>
<dbReference type="AlphaFoldDB" id="A8MFE7"/>
<dbReference type="SUPFAM" id="SSF53254">
    <property type="entry name" value="Phosphoglycerate mutase-like"/>
    <property type="match status" value="1"/>
</dbReference>
<gene>
    <name evidence="3" type="ordered locus">Clos_1567</name>
</gene>
<dbReference type="InterPro" id="IPR029033">
    <property type="entry name" value="His_PPase_superfam"/>
</dbReference>
<dbReference type="Gene3D" id="3.40.50.1240">
    <property type="entry name" value="Phosphoglycerate mutase-like"/>
    <property type="match status" value="1"/>
</dbReference>
<dbReference type="PANTHER" id="PTHR48100:SF1">
    <property type="entry name" value="HISTIDINE PHOSPHATASE FAMILY PROTEIN-RELATED"/>
    <property type="match status" value="1"/>
</dbReference>
<dbReference type="EMBL" id="CP000853">
    <property type="protein sequence ID" value="ABW19110.1"/>
    <property type="molecule type" value="Genomic_DNA"/>
</dbReference>
<evidence type="ECO:0000256" key="1">
    <source>
        <dbReference type="PIRSR" id="PIRSR613078-1"/>
    </source>
</evidence>
<dbReference type="SMART" id="SM00855">
    <property type="entry name" value="PGAM"/>
    <property type="match status" value="1"/>
</dbReference>
<dbReference type="GO" id="GO:0005737">
    <property type="term" value="C:cytoplasm"/>
    <property type="evidence" value="ECO:0007669"/>
    <property type="project" value="TreeGrafter"/>
</dbReference>
<evidence type="ECO:0000313" key="3">
    <source>
        <dbReference type="EMBL" id="ABW19110.1"/>
    </source>
</evidence>
<dbReference type="STRING" id="350688.Clos_1567"/>
<feature type="active site" description="Proton donor/acceptor" evidence="1">
    <location>
        <position position="76"/>
    </location>
</feature>
<accession>A8MFE7</accession>
<dbReference type="GO" id="GO:0016791">
    <property type="term" value="F:phosphatase activity"/>
    <property type="evidence" value="ECO:0007669"/>
    <property type="project" value="TreeGrafter"/>
</dbReference>
<dbReference type="InterPro" id="IPR013078">
    <property type="entry name" value="His_Pase_superF_clade-1"/>
</dbReference>
<dbReference type="KEGG" id="aoe:Clos_1567"/>
<keyword evidence="4" id="KW-1185">Reference proteome</keyword>
<sequence length="200" mass="23247">MRHGQTSWNLEKRTQGGKDSDLTALGIRQAESLRKKFQKIKLDSIYTSPLKRAYTTAQMVAKDQNLNCILDDRLVEMNFGDWEGLTHEEIKKFYPEEFKTWRMEPHMAVIPNGETISVVQERMVAFLNDIIIQSNDDNILVVSHSATIKLLLLHILSMNLNHYYNLQQDNCAINLVTFKPYGPVLVKYNDICHMDIMMER</sequence>
<dbReference type="RefSeq" id="WP_012159422.1">
    <property type="nucleotide sequence ID" value="NC_009922.1"/>
</dbReference>
<organism evidence="3 4">
    <name type="scientific">Alkaliphilus oremlandii (strain OhILAs)</name>
    <name type="common">Clostridium oremlandii (strain OhILAs)</name>
    <dbReference type="NCBI Taxonomy" id="350688"/>
    <lineage>
        <taxon>Bacteria</taxon>
        <taxon>Bacillati</taxon>
        <taxon>Bacillota</taxon>
        <taxon>Clostridia</taxon>
        <taxon>Peptostreptococcales</taxon>
        <taxon>Natronincolaceae</taxon>
        <taxon>Alkaliphilus</taxon>
    </lineage>
</organism>
<evidence type="ECO:0000256" key="2">
    <source>
        <dbReference type="PIRSR" id="PIRSR613078-2"/>
    </source>
</evidence>
<proteinExistence type="predicted"/>
<protein>
    <submittedName>
        <fullName evidence="3">Phosphoglycerate mutase</fullName>
    </submittedName>
</protein>
<dbReference type="PIRSF" id="PIRSF000709">
    <property type="entry name" value="6PFK_2-Ptase"/>
    <property type="match status" value="1"/>
</dbReference>